<proteinExistence type="predicted"/>
<sequence>MSSKNQSSGFFCHNTKPPISPLPFLVMDGGTAAELSLPMWNSDALIRTFPTAYILCTDISAACPPVAAMYCWSMYLAVEACCTYKHNEVLRAGAELALIFRGGKLISN</sequence>
<organism evidence="1 2">
    <name type="scientific">Dendrobium chrysotoxum</name>
    <name type="common">Orchid</name>
    <dbReference type="NCBI Taxonomy" id="161865"/>
    <lineage>
        <taxon>Eukaryota</taxon>
        <taxon>Viridiplantae</taxon>
        <taxon>Streptophyta</taxon>
        <taxon>Embryophyta</taxon>
        <taxon>Tracheophyta</taxon>
        <taxon>Spermatophyta</taxon>
        <taxon>Magnoliopsida</taxon>
        <taxon>Liliopsida</taxon>
        <taxon>Asparagales</taxon>
        <taxon>Orchidaceae</taxon>
        <taxon>Epidendroideae</taxon>
        <taxon>Malaxideae</taxon>
        <taxon>Dendrobiinae</taxon>
        <taxon>Dendrobium</taxon>
    </lineage>
</organism>
<accession>A0AAV7GLC2</accession>
<evidence type="ECO:0000313" key="1">
    <source>
        <dbReference type="EMBL" id="KAH0462569.1"/>
    </source>
</evidence>
<dbReference type="Proteomes" id="UP000775213">
    <property type="component" value="Unassembled WGS sequence"/>
</dbReference>
<evidence type="ECO:0000313" key="2">
    <source>
        <dbReference type="Proteomes" id="UP000775213"/>
    </source>
</evidence>
<dbReference type="EMBL" id="JAGFBR010000009">
    <property type="protein sequence ID" value="KAH0462569.1"/>
    <property type="molecule type" value="Genomic_DNA"/>
</dbReference>
<keyword evidence="2" id="KW-1185">Reference proteome</keyword>
<name>A0AAV7GLC2_DENCH</name>
<comment type="caution">
    <text evidence="1">The sequence shown here is derived from an EMBL/GenBank/DDBJ whole genome shotgun (WGS) entry which is preliminary data.</text>
</comment>
<protein>
    <submittedName>
        <fullName evidence="1">Uncharacterized protein</fullName>
    </submittedName>
</protein>
<reference evidence="1 2" key="1">
    <citation type="journal article" date="2021" name="Hortic Res">
        <title>Chromosome-scale assembly of the Dendrobium chrysotoxum genome enhances the understanding of orchid evolution.</title>
        <authorList>
            <person name="Zhang Y."/>
            <person name="Zhang G.Q."/>
            <person name="Zhang D."/>
            <person name="Liu X.D."/>
            <person name="Xu X.Y."/>
            <person name="Sun W.H."/>
            <person name="Yu X."/>
            <person name="Zhu X."/>
            <person name="Wang Z.W."/>
            <person name="Zhao X."/>
            <person name="Zhong W.Y."/>
            <person name="Chen H."/>
            <person name="Yin W.L."/>
            <person name="Huang T."/>
            <person name="Niu S.C."/>
            <person name="Liu Z.J."/>
        </authorList>
    </citation>
    <scope>NUCLEOTIDE SEQUENCE [LARGE SCALE GENOMIC DNA]</scope>
    <source>
        <strain evidence="1">Lindl</strain>
    </source>
</reference>
<gene>
    <name evidence="1" type="ORF">IEQ34_010144</name>
</gene>
<dbReference type="AlphaFoldDB" id="A0AAV7GLC2"/>